<dbReference type="PANTHER" id="PTHR46060:SF1">
    <property type="entry name" value="MARINER MOS1 TRANSPOSASE-LIKE PROTEIN"/>
    <property type="match status" value="1"/>
</dbReference>
<evidence type="ECO:0008006" key="3">
    <source>
        <dbReference type="Google" id="ProtNLM"/>
    </source>
</evidence>
<reference evidence="1 2" key="1">
    <citation type="journal article" date="2010" name="Science">
        <title>Genomic comparison of the ants Camponotus floridanus and Harpegnathos saltator.</title>
        <authorList>
            <person name="Bonasio R."/>
            <person name="Zhang G."/>
            <person name="Ye C."/>
            <person name="Mutti N.S."/>
            <person name="Fang X."/>
            <person name="Qin N."/>
            <person name="Donahue G."/>
            <person name="Yang P."/>
            <person name="Li Q."/>
            <person name="Li C."/>
            <person name="Zhang P."/>
            <person name="Huang Z."/>
            <person name="Berger S.L."/>
            <person name="Reinberg D."/>
            <person name="Wang J."/>
            <person name="Liebig J."/>
        </authorList>
    </citation>
    <scope>NUCLEOTIDE SEQUENCE [LARGE SCALE GENOMIC DNA]</scope>
    <source>
        <strain evidence="1 2">R22 G/1</strain>
    </source>
</reference>
<dbReference type="OMA" id="FIRITKC"/>
<feature type="non-terminal residue" evidence="1">
    <location>
        <position position="1"/>
    </location>
</feature>
<gene>
    <name evidence="1" type="ORF">EAI_11213</name>
</gene>
<name>E2BMB1_HARSA</name>
<evidence type="ECO:0000313" key="1">
    <source>
        <dbReference type="EMBL" id="EFN83140.1"/>
    </source>
</evidence>
<evidence type="ECO:0000313" key="2">
    <source>
        <dbReference type="Proteomes" id="UP000008237"/>
    </source>
</evidence>
<dbReference type="Gene3D" id="3.30.420.10">
    <property type="entry name" value="Ribonuclease H-like superfamily/Ribonuclease H"/>
    <property type="match status" value="1"/>
</dbReference>
<dbReference type="InterPro" id="IPR036397">
    <property type="entry name" value="RNaseH_sf"/>
</dbReference>
<organism evidence="2">
    <name type="scientific">Harpegnathos saltator</name>
    <name type="common">Jerdon's jumping ant</name>
    <dbReference type="NCBI Taxonomy" id="610380"/>
    <lineage>
        <taxon>Eukaryota</taxon>
        <taxon>Metazoa</taxon>
        <taxon>Ecdysozoa</taxon>
        <taxon>Arthropoda</taxon>
        <taxon>Hexapoda</taxon>
        <taxon>Insecta</taxon>
        <taxon>Pterygota</taxon>
        <taxon>Neoptera</taxon>
        <taxon>Endopterygota</taxon>
        <taxon>Hymenoptera</taxon>
        <taxon>Apocrita</taxon>
        <taxon>Aculeata</taxon>
        <taxon>Formicoidea</taxon>
        <taxon>Formicidae</taxon>
        <taxon>Ponerinae</taxon>
        <taxon>Ponerini</taxon>
        <taxon>Harpegnathos</taxon>
    </lineage>
</organism>
<protein>
    <recommendedName>
        <fullName evidence="3">Histone-lysine N-methyltransferase SETMAR</fullName>
    </recommendedName>
</protein>
<sequence>NTWHFYHDNIELHSSPLIHEFLVNHSLKVLEHPSYSPDLAPCDFGFFPLMKKKLKTHAQKFNSDNEFLATWDQECANISVESWQQIFNKWFIRITKCKNYNGD</sequence>
<accession>E2BMB1</accession>
<dbReference type="EMBL" id="GL449185">
    <property type="protein sequence ID" value="EFN83140.1"/>
    <property type="molecule type" value="Genomic_DNA"/>
</dbReference>
<dbReference type="GO" id="GO:0003676">
    <property type="term" value="F:nucleic acid binding"/>
    <property type="evidence" value="ECO:0007669"/>
    <property type="project" value="InterPro"/>
</dbReference>
<feature type="non-terminal residue" evidence="1">
    <location>
        <position position="103"/>
    </location>
</feature>
<keyword evidence="2" id="KW-1185">Reference proteome</keyword>
<dbReference type="Proteomes" id="UP000008237">
    <property type="component" value="Unassembled WGS sequence"/>
</dbReference>
<proteinExistence type="predicted"/>
<dbReference type="PANTHER" id="PTHR46060">
    <property type="entry name" value="MARINER MOS1 TRANSPOSASE-LIKE PROTEIN"/>
    <property type="match status" value="1"/>
</dbReference>
<dbReference type="InParanoid" id="E2BMB1"/>
<dbReference type="InterPro" id="IPR052709">
    <property type="entry name" value="Transposase-MT_Hybrid"/>
</dbReference>
<dbReference type="AlphaFoldDB" id="E2BMB1"/>